<keyword evidence="2" id="KW-1185">Reference proteome</keyword>
<evidence type="ECO:0000313" key="1">
    <source>
        <dbReference type="EMBL" id="KAL3278465.1"/>
    </source>
</evidence>
<sequence length="106" mass="12451">MRTSPKLNNHRQYGICIHSVQKRSNELARLWHLFSGMRRAFILIDCLKKCHTISSDYYIDLLDQLKDQITKKRSHLQKKTESAVSSRQCTLPQINQSNGEIVRIRI</sequence>
<name>A0ABD2NJ93_9CUCU</name>
<evidence type="ECO:0000313" key="2">
    <source>
        <dbReference type="Proteomes" id="UP001516400"/>
    </source>
</evidence>
<dbReference type="Proteomes" id="UP001516400">
    <property type="component" value="Unassembled WGS sequence"/>
</dbReference>
<organism evidence="1 2">
    <name type="scientific">Cryptolaemus montrouzieri</name>
    <dbReference type="NCBI Taxonomy" id="559131"/>
    <lineage>
        <taxon>Eukaryota</taxon>
        <taxon>Metazoa</taxon>
        <taxon>Ecdysozoa</taxon>
        <taxon>Arthropoda</taxon>
        <taxon>Hexapoda</taxon>
        <taxon>Insecta</taxon>
        <taxon>Pterygota</taxon>
        <taxon>Neoptera</taxon>
        <taxon>Endopterygota</taxon>
        <taxon>Coleoptera</taxon>
        <taxon>Polyphaga</taxon>
        <taxon>Cucujiformia</taxon>
        <taxon>Coccinelloidea</taxon>
        <taxon>Coccinellidae</taxon>
        <taxon>Scymninae</taxon>
        <taxon>Scymnini</taxon>
        <taxon>Cryptolaemus</taxon>
    </lineage>
</organism>
<proteinExistence type="predicted"/>
<dbReference type="EMBL" id="JABFTP020000103">
    <property type="protein sequence ID" value="KAL3278465.1"/>
    <property type="molecule type" value="Genomic_DNA"/>
</dbReference>
<protein>
    <submittedName>
        <fullName evidence="1">Uncharacterized protein</fullName>
    </submittedName>
</protein>
<dbReference type="AlphaFoldDB" id="A0ABD2NJ93"/>
<accession>A0ABD2NJ93</accession>
<gene>
    <name evidence="1" type="ORF">HHI36_013785</name>
</gene>
<comment type="caution">
    <text evidence="1">The sequence shown here is derived from an EMBL/GenBank/DDBJ whole genome shotgun (WGS) entry which is preliminary data.</text>
</comment>
<reference evidence="1 2" key="1">
    <citation type="journal article" date="2021" name="BMC Biol.">
        <title>Horizontally acquired antibacterial genes associated with adaptive radiation of ladybird beetles.</title>
        <authorList>
            <person name="Li H.S."/>
            <person name="Tang X.F."/>
            <person name="Huang Y.H."/>
            <person name="Xu Z.Y."/>
            <person name="Chen M.L."/>
            <person name="Du X.Y."/>
            <person name="Qiu B.Y."/>
            <person name="Chen P.T."/>
            <person name="Zhang W."/>
            <person name="Slipinski A."/>
            <person name="Escalona H.E."/>
            <person name="Waterhouse R.M."/>
            <person name="Zwick A."/>
            <person name="Pang H."/>
        </authorList>
    </citation>
    <scope>NUCLEOTIDE SEQUENCE [LARGE SCALE GENOMIC DNA]</scope>
    <source>
        <strain evidence="1">SYSU2018</strain>
    </source>
</reference>